<proteinExistence type="predicted"/>
<dbReference type="STRING" id="497964.CfE428DRAFT_5320"/>
<feature type="transmembrane region" description="Helical" evidence="1">
    <location>
        <begin position="74"/>
        <end position="95"/>
    </location>
</feature>
<dbReference type="RefSeq" id="WP_006982641.1">
    <property type="nucleotide sequence ID" value="NZ_ABVL01000023.1"/>
</dbReference>
<evidence type="ECO:0000313" key="2">
    <source>
        <dbReference type="EMBL" id="EDY17138.1"/>
    </source>
</evidence>
<comment type="caution">
    <text evidence="2">The sequence shown here is derived from an EMBL/GenBank/DDBJ whole genome shotgun (WGS) entry which is preliminary data.</text>
</comment>
<reference evidence="2 3" key="1">
    <citation type="journal article" date="2011" name="J. Bacteriol.">
        <title>Genome sequence of Chthoniobacter flavus Ellin428, an aerobic heterotrophic soil bacterium.</title>
        <authorList>
            <person name="Kant R."/>
            <person name="van Passel M.W."/>
            <person name="Palva A."/>
            <person name="Lucas S."/>
            <person name="Lapidus A."/>
            <person name="Glavina Del Rio T."/>
            <person name="Dalin E."/>
            <person name="Tice H."/>
            <person name="Bruce D."/>
            <person name="Goodwin L."/>
            <person name="Pitluck S."/>
            <person name="Larimer F.W."/>
            <person name="Land M.L."/>
            <person name="Hauser L."/>
            <person name="Sangwan P."/>
            <person name="de Vos W.M."/>
            <person name="Janssen P.H."/>
            <person name="Smidt H."/>
        </authorList>
    </citation>
    <scope>NUCLEOTIDE SEQUENCE [LARGE SCALE GENOMIC DNA]</scope>
    <source>
        <strain evidence="2 3">Ellin428</strain>
    </source>
</reference>
<dbReference type="InParanoid" id="B4D8T0"/>
<sequence>MTHLPWYPDNIDNSLAWIFGIVFMLVVMGIISFWPASRGHWSAVLLAAPSVVLGGLLIWNIVAPIRPDSPMPDLWFLFPAPLAVGLASILFWMAARHSRREAQESSDEEPS</sequence>
<feature type="transmembrane region" description="Helical" evidence="1">
    <location>
        <begin position="41"/>
        <end position="62"/>
    </location>
</feature>
<evidence type="ECO:0000313" key="3">
    <source>
        <dbReference type="Proteomes" id="UP000005824"/>
    </source>
</evidence>
<feature type="transmembrane region" description="Helical" evidence="1">
    <location>
        <begin position="15"/>
        <end position="34"/>
    </location>
</feature>
<gene>
    <name evidence="2" type="ORF">CfE428DRAFT_5320</name>
</gene>
<name>B4D8T0_9BACT</name>
<keyword evidence="1" id="KW-0812">Transmembrane</keyword>
<accession>B4D8T0</accession>
<keyword evidence="3" id="KW-1185">Reference proteome</keyword>
<dbReference type="AlphaFoldDB" id="B4D8T0"/>
<evidence type="ECO:0000256" key="1">
    <source>
        <dbReference type="SAM" id="Phobius"/>
    </source>
</evidence>
<protein>
    <submittedName>
        <fullName evidence="2">Uncharacterized protein</fullName>
    </submittedName>
</protein>
<keyword evidence="1" id="KW-1133">Transmembrane helix</keyword>
<dbReference type="EMBL" id="ABVL01000023">
    <property type="protein sequence ID" value="EDY17138.1"/>
    <property type="molecule type" value="Genomic_DNA"/>
</dbReference>
<keyword evidence="1" id="KW-0472">Membrane</keyword>
<organism evidence="2 3">
    <name type="scientific">Chthoniobacter flavus Ellin428</name>
    <dbReference type="NCBI Taxonomy" id="497964"/>
    <lineage>
        <taxon>Bacteria</taxon>
        <taxon>Pseudomonadati</taxon>
        <taxon>Verrucomicrobiota</taxon>
        <taxon>Spartobacteria</taxon>
        <taxon>Chthoniobacterales</taxon>
        <taxon>Chthoniobacteraceae</taxon>
        <taxon>Chthoniobacter</taxon>
    </lineage>
</organism>
<dbReference type="Proteomes" id="UP000005824">
    <property type="component" value="Unassembled WGS sequence"/>
</dbReference>